<evidence type="ECO:0000313" key="2">
    <source>
        <dbReference type="EMBL" id="OJJ36191.1"/>
    </source>
</evidence>
<dbReference type="Proteomes" id="UP000184383">
    <property type="component" value="Unassembled WGS sequence"/>
</dbReference>
<accession>A0A1L9RMN3</accession>
<proteinExistence type="predicted"/>
<sequence length="148" mass="16272">MPPTPGEADITTLLASLEPTLDPQLFVFITTKIPLESLPFNSLKPEMLFHEKEGLTIITTAGRAQAHGYHDAVFPCRKISLTVHSSLEAVGLIAAISKRYTERGISSNVVSGFYHDHIFVPDGLELEAMEVLRDMAAEAGEQKRSRQP</sequence>
<gene>
    <name evidence="2" type="ORF">ASPWEDRAFT_41406</name>
</gene>
<dbReference type="PANTHER" id="PTHR39199:SF1">
    <property type="entry name" value="BLR5128 PROTEIN"/>
    <property type="match status" value="1"/>
</dbReference>
<dbReference type="OrthoDB" id="10064407at2759"/>
<dbReference type="EMBL" id="KV878212">
    <property type="protein sequence ID" value="OJJ36191.1"/>
    <property type="molecule type" value="Genomic_DNA"/>
</dbReference>
<dbReference type="SUPFAM" id="SSF55021">
    <property type="entry name" value="ACT-like"/>
    <property type="match status" value="2"/>
</dbReference>
<name>A0A1L9RMN3_ASPWE</name>
<dbReference type="VEuPathDB" id="FungiDB:ASPWEDRAFT_41406"/>
<evidence type="ECO:0000313" key="3">
    <source>
        <dbReference type="Proteomes" id="UP000184383"/>
    </source>
</evidence>
<dbReference type="GO" id="GO:0046394">
    <property type="term" value="P:carboxylic acid biosynthetic process"/>
    <property type="evidence" value="ECO:0007669"/>
    <property type="project" value="UniProtKB-ARBA"/>
</dbReference>
<dbReference type="InterPro" id="IPR045865">
    <property type="entry name" value="ACT-like_dom_sf"/>
</dbReference>
<dbReference type="Gene3D" id="3.30.2130.10">
    <property type="entry name" value="VC0802-like"/>
    <property type="match status" value="1"/>
</dbReference>
<dbReference type="AlphaFoldDB" id="A0A1L9RMN3"/>
<dbReference type="GeneID" id="63751397"/>
<dbReference type="STRING" id="1073089.A0A1L9RMN3"/>
<dbReference type="InterPro" id="IPR018717">
    <property type="entry name" value="DUF2241"/>
</dbReference>
<feature type="domain" description="DUF2241" evidence="1">
    <location>
        <begin position="5"/>
        <end position="77"/>
    </location>
</feature>
<reference evidence="3" key="1">
    <citation type="journal article" date="2017" name="Genome Biol.">
        <title>Comparative genomics reveals high biological diversity and specific adaptations in the industrially and medically important fungal genus Aspergillus.</title>
        <authorList>
            <person name="de Vries R.P."/>
            <person name="Riley R."/>
            <person name="Wiebenga A."/>
            <person name="Aguilar-Osorio G."/>
            <person name="Amillis S."/>
            <person name="Uchima C.A."/>
            <person name="Anderluh G."/>
            <person name="Asadollahi M."/>
            <person name="Askin M."/>
            <person name="Barry K."/>
            <person name="Battaglia E."/>
            <person name="Bayram O."/>
            <person name="Benocci T."/>
            <person name="Braus-Stromeyer S.A."/>
            <person name="Caldana C."/>
            <person name="Canovas D."/>
            <person name="Cerqueira G.C."/>
            <person name="Chen F."/>
            <person name="Chen W."/>
            <person name="Choi C."/>
            <person name="Clum A."/>
            <person name="Dos Santos R.A."/>
            <person name="Damasio A.R."/>
            <person name="Diallinas G."/>
            <person name="Emri T."/>
            <person name="Fekete E."/>
            <person name="Flipphi M."/>
            <person name="Freyberg S."/>
            <person name="Gallo A."/>
            <person name="Gournas C."/>
            <person name="Habgood R."/>
            <person name="Hainaut M."/>
            <person name="Harispe M.L."/>
            <person name="Henrissat B."/>
            <person name="Hilden K.S."/>
            <person name="Hope R."/>
            <person name="Hossain A."/>
            <person name="Karabika E."/>
            <person name="Karaffa L."/>
            <person name="Karanyi Z."/>
            <person name="Krasevec N."/>
            <person name="Kuo A."/>
            <person name="Kusch H."/>
            <person name="LaButti K."/>
            <person name="Lagendijk E.L."/>
            <person name="Lapidus A."/>
            <person name="Levasseur A."/>
            <person name="Lindquist E."/>
            <person name="Lipzen A."/>
            <person name="Logrieco A.F."/>
            <person name="MacCabe A."/>
            <person name="Maekelae M.R."/>
            <person name="Malavazi I."/>
            <person name="Melin P."/>
            <person name="Meyer V."/>
            <person name="Mielnichuk N."/>
            <person name="Miskei M."/>
            <person name="Molnar A.P."/>
            <person name="Mule G."/>
            <person name="Ngan C.Y."/>
            <person name="Orejas M."/>
            <person name="Orosz E."/>
            <person name="Ouedraogo J.P."/>
            <person name="Overkamp K.M."/>
            <person name="Park H.-S."/>
            <person name="Perrone G."/>
            <person name="Piumi F."/>
            <person name="Punt P.J."/>
            <person name="Ram A.F."/>
            <person name="Ramon A."/>
            <person name="Rauscher S."/>
            <person name="Record E."/>
            <person name="Riano-Pachon D.M."/>
            <person name="Robert V."/>
            <person name="Roehrig J."/>
            <person name="Ruller R."/>
            <person name="Salamov A."/>
            <person name="Salih N.S."/>
            <person name="Samson R.A."/>
            <person name="Sandor E."/>
            <person name="Sanguinetti M."/>
            <person name="Schuetze T."/>
            <person name="Sepcic K."/>
            <person name="Shelest E."/>
            <person name="Sherlock G."/>
            <person name="Sophianopoulou V."/>
            <person name="Squina F.M."/>
            <person name="Sun H."/>
            <person name="Susca A."/>
            <person name="Todd R.B."/>
            <person name="Tsang A."/>
            <person name="Unkles S.E."/>
            <person name="van de Wiele N."/>
            <person name="van Rossen-Uffink D."/>
            <person name="Oliveira J.V."/>
            <person name="Vesth T.C."/>
            <person name="Visser J."/>
            <person name="Yu J.-H."/>
            <person name="Zhou M."/>
            <person name="Andersen M.R."/>
            <person name="Archer D.B."/>
            <person name="Baker S.E."/>
            <person name="Benoit I."/>
            <person name="Brakhage A.A."/>
            <person name="Braus G.H."/>
            <person name="Fischer R."/>
            <person name="Frisvad J.C."/>
            <person name="Goldman G.H."/>
            <person name="Houbraken J."/>
            <person name="Oakley B."/>
            <person name="Pocsi I."/>
            <person name="Scazzocchio C."/>
            <person name="Seiboth B."/>
            <person name="vanKuyk P.A."/>
            <person name="Wortman J."/>
            <person name="Dyer P.S."/>
            <person name="Grigoriev I.V."/>
        </authorList>
    </citation>
    <scope>NUCLEOTIDE SEQUENCE [LARGE SCALE GENOMIC DNA]</scope>
    <source>
        <strain evidence="3">DTO 134E9</strain>
    </source>
</reference>
<dbReference type="Pfam" id="PF10000">
    <property type="entry name" value="ACT_3"/>
    <property type="match status" value="1"/>
</dbReference>
<evidence type="ECO:0000259" key="1">
    <source>
        <dbReference type="Pfam" id="PF10000"/>
    </source>
</evidence>
<organism evidence="2 3">
    <name type="scientific">Aspergillus wentii DTO 134E9</name>
    <dbReference type="NCBI Taxonomy" id="1073089"/>
    <lineage>
        <taxon>Eukaryota</taxon>
        <taxon>Fungi</taxon>
        <taxon>Dikarya</taxon>
        <taxon>Ascomycota</taxon>
        <taxon>Pezizomycotina</taxon>
        <taxon>Eurotiomycetes</taxon>
        <taxon>Eurotiomycetidae</taxon>
        <taxon>Eurotiales</taxon>
        <taxon>Aspergillaceae</taxon>
        <taxon>Aspergillus</taxon>
        <taxon>Aspergillus subgen. Cremei</taxon>
    </lineage>
</organism>
<protein>
    <recommendedName>
        <fullName evidence="1">DUF2241 domain-containing protein</fullName>
    </recommendedName>
</protein>
<dbReference type="PANTHER" id="PTHR39199">
    <property type="entry name" value="BLR5128 PROTEIN"/>
    <property type="match status" value="1"/>
</dbReference>
<keyword evidence="3" id="KW-1185">Reference proteome</keyword>
<dbReference type="GO" id="GO:0006520">
    <property type="term" value="P:amino acid metabolic process"/>
    <property type="evidence" value="ECO:0007669"/>
    <property type="project" value="UniProtKB-ARBA"/>
</dbReference>
<dbReference type="RefSeq" id="XP_040689867.1">
    <property type="nucleotide sequence ID" value="XM_040835549.1"/>
</dbReference>